<proteinExistence type="predicted"/>
<evidence type="ECO:0000313" key="1">
    <source>
        <dbReference type="EMBL" id="KAF5395485.1"/>
    </source>
</evidence>
<comment type="caution">
    <text evidence="1">The sequence shown here is derived from an EMBL/GenBank/DDBJ whole genome shotgun (WGS) entry which is preliminary data.</text>
</comment>
<dbReference type="Proteomes" id="UP000748531">
    <property type="component" value="Unassembled WGS sequence"/>
</dbReference>
<accession>A0A8J4WM22</accession>
<gene>
    <name evidence="1" type="ORF">PHET_12119</name>
</gene>
<keyword evidence="2" id="KW-1185">Reference proteome</keyword>
<name>A0A8J4WM22_9TREM</name>
<dbReference type="AlphaFoldDB" id="A0A8J4WM22"/>
<protein>
    <submittedName>
        <fullName evidence="1">Uncharacterized protein</fullName>
    </submittedName>
</protein>
<evidence type="ECO:0000313" key="2">
    <source>
        <dbReference type="Proteomes" id="UP000748531"/>
    </source>
</evidence>
<reference evidence="1" key="1">
    <citation type="submission" date="2019-05" db="EMBL/GenBank/DDBJ databases">
        <title>Annotation for the trematode Paragonimus heterotremus.</title>
        <authorList>
            <person name="Choi Y.-J."/>
        </authorList>
    </citation>
    <scope>NUCLEOTIDE SEQUENCE</scope>
    <source>
        <strain evidence="1">LC</strain>
    </source>
</reference>
<dbReference type="EMBL" id="LUCH01012556">
    <property type="protein sequence ID" value="KAF5395485.1"/>
    <property type="molecule type" value="Genomic_DNA"/>
</dbReference>
<organism evidence="1 2">
    <name type="scientific">Paragonimus heterotremus</name>
    <dbReference type="NCBI Taxonomy" id="100268"/>
    <lineage>
        <taxon>Eukaryota</taxon>
        <taxon>Metazoa</taxon>
        <taxon>Spiralia</taxon>
        <taxon>Lophotrochozoa</taxon>
        <taxon>Platyhelminthes</taxon>
        <taxon>Trematoda</taxon>
        <taxon>Digenea</taxon>
        <taxon>Plagiorchiida</taxon>
        <taxon>Troglotremata</taxon>
        <taxon>Troglotrematidae</taxon>
        <taxon>Paragonimus</taxon>
    </lineage>
</organism>
<sequence>MATTRSGAVKLEAKIIDVELTNRVCQASLDSCFLPCRESMCRHDPTRSVINVSKRPSNLGLPSVTCPIDHPESFTFSGTGNPLFIYSSVAKICAELGYLDQDLFFDERTPEFRTVAFFRTTIALRSLLADEKFSSISATSHQQSTVTQPEFIQGEHDAFLISLNRPTLWLKPFTFDRGQYFTSYIKSM</sequence>